<keyword evidence="1" id="KW-0472">Membrane</keyword>
<sequence length="97" mass="10555">MEQFISILYGASGIVATALYLPQILRYHRDPASRRSISLLAWGGWIMIALVTILYALVVVDSPLFAAVAALNILAQSVVVLYGISARLKAMPARQPQ</sequence>
<dbReference type="RefSeq" id="WP_220808019.1">
    <property type="nucleotide sequence ID" value="NZ_BPMK01000007.1"/>
</dbReference>
<keyword evidence="3" id="KW-1185">Reference proteome</keyword>
<protein>
    <recommendedName>
        <fullName evidence="4">PQ loop repeat protein</fullName>
    </recommendedName>
</protein>
<accession>A0ABQ4Q4X3</accession>
<evidence type="ECO:0000313" key="3">
    <source>
        <dbReference type="Proteomes" id="UP000887222"/>
    </source>
</evidence>
<proteinExistence type="predicted"/>
<keyword evidence="1" id="KW-1133">Transmembrane helix</keyword>
<dbReference type="EMBL" id="BPMK01000007">
    <property type="protein sequence ID" value="GIZ51860.1"/>
    <property type="molecule type" value="Genomic_DNA"/>
</dbReference>
<evidence type="ECO:0000256" key="1">
    <source>
        <dbReference type="SAM" id="Phobius"/>
    </source>
</evidence>
<evidence type="ECO:0008006" key="4">
    <source>
        <dbReference type="Google" id="ProtNLM"/>
    </source>
</evidence>
<feature type="transmembrane region" description="Helical" evidence="1">
    <location>
        <begin position="64"/>
        <end position="84"/>
    </location>
</feature>
<dbReference type="Gene3D" id="1.20.1280.290">
    <property type="match status" value="1"/>
</dbReference>
<feature type="transmembrane region" description="Helical" evidence="1">
    <location>
        <begin position="6"/>
        <end position="25"/>
    </location>
</feature>
<comment type="caution">
    <text evidence="2">The sequence shown here is derived from an EMBL/GenBank/DDBJ whole genome shotgun (WGS) entry which is preliminary data.</text>
</comment>
<organism evidence="2 3">
    <name type="scientific">Noviherbaspirillum aridicola</name>
    <dbReference type="NCBI Taxonomy" id="2849687"/>
    <lineage>
        <taxon>Bacteria</taxon>
        <taxon>Pseudomonadati</taxon>
        <taxon>Pseudomonadota</taxon>
        <taxon>Betaproteobacteria</taxon>
        <taxon>Burkholderiales</taxon>
        <taxon>Oxalobacteraceae</taxon>
        <taxon>Noviherbaspirillum</taxon>
    </lineage>
</organism>
<dbReference type="Proteomes" id="UP000887222">
    <property type="component" value="Unassembled WGS sequence"/>
</dbReference>
<evidence type="ECO:0000313" key="2">
    <source>
        <dbReference type="EMBL" id="GIZ51860.1"/>
    </source>
</evidence>
<feature type="transmembrane region" description="Helical" evidence="1">
    <location>
        <begin position="37"/>
        <end position="58"/>
    </location>
</feature>
<keyword evidence="1" id="KW-0812">Transmembrane</keyword>
<reference evidence="2 3" key="1">
    <citation type="journal article" date="2022" name="Int. J. Syst. Evol. Microbiol.">
        <title>Noviherbaspirillum aridicola sp. nov., isolated from an arid soil in Pakistan.</title>
        <authorList>
            <person name="Khan I.U."/>
            <person name="Saqib M."/>
            <person name="Amin A."/>
            <person name="Hussain F."/>
            <person name="Li L."/>
            <person name="Liu Y.H."/>
            <person name="Fang B.Z."/>
            <person name="Ahmed I."/>
            <person name="Li W.J."/>
        </authorList>
    </citation>
    <scope>NUCLEOTIDE SEQUENCE [LARGE SCALE GENOMIC DNA]</scope>
    <source>
        <strain evidence="2 3">NCCP-691</strain>
    </source>
</reference>
<name>A0ABQ4Q4X3_9BURK</name>
<gene>
    <name evidence="2" type="ORF">NCCP691_18740</name>
</gene>